<dbReference type="Proteomes" id="UP000075666">
    <property type="component" value="Unassembled WGS sequence"/>
</dbReference>
<reference evidence="1 2" key="1">
    <citation type="submission" date="2016-01" db="EMBL/GenBank/DDBJ databases">
        <title>Genome Sequences of Twelve Sporeforming Bacillus Species Isolated from Foods.</title>
        <authorList>
            <person name="Berendsen E.M."/>
            <person name="Wells-Bennik M.H."/>
            <person name="Krawcyk A.O."/>
            <person name="De Jong A."/>
            <person name="Holsappel S."/>
            <person name="Eijlander R.T."/>
            <person name="Kuipers O.P."/>
        </authorList>
    </citation>
    <scope>NUCLEOTIDE SEQUENCE [LARGE SCALE GENOMIC DNA]</scope>
    <source>
        <strain evidence="1 2">B4102</strain>
    </source>
</reference>
<dbReference type="EMBL" id="LQYN01000086">
    <property type="protein sequence ID" value="KYC97196.1"/>
    <property type="molecule type" value="Genomic_DNA"/>
</dbReference>
<name>A0A150KNV7_9BACI</name>
<dbReference type="STRING" id="46224.B4102_0851"/>
<evidence type="ECO:0000313" key="1">
    <source>
        <dbReference type="EMBL" id="KYC97196.1"/>
    </source>
</evidence>
<proteinExistence type="predicted"/>
<evidence type="ECO:0000313" key="2">
    <source>
        <dbReference type="Proteomes" id="UP000075666"/>
    </source>
</evidence>
<keyword evidence="2" id="KW-1185">Reference proteome</keyword>
<gene>
    <name evidence="1" type="ORF">B4102_0851</name>
</gene>
<sequence>MSFDHLSSYSVEFDIFLLIYLFISPPKTLSLQLFFNFGTFLRNRSFPLQALAFRGAGDEPPHRFALAGSHLSS</sequence>
<comment type="caution">
    <text evidence="1">The sequence shown here is derived from an EMBL/GenBank/DDBJ whole genome shotgun (WGS) entry which is preliminary data.</text>
</comment>
<dbReference type="AlphaFoldDB" id="A0A150KNV7"/>
<accession>A0A150KNV7</accession>
<organism evidence="1 2">
    <name type="scientific">Heyndrickxia sporothermodurans</name>
    <dbReference type="NCBI Taxonomy" id="46224"/>
    <lineage>
        <taxon>Bacteria</taxon>
        <taxon>Bacillati</taxon>
        <taxon>Bacillota</taxon>
        <taxon>Bacilli</taxon>
        <taxon>Bacillales</taxon>
        <taxon>Bacillaceae</taxon>
        <taxon>Heyndrickxia</taxon>
    </lineage>
</organism>
<protein>
    <submittedName>
        <fullName evidence="1">Uncharacterized protein</fullName>
    </submittedName>
</protein>
<dbReference type="PATRIC" id="fig|46224.3.peg.4259"/>